<organism evidence="3 4">
    <name type="scientific">Prochlorococcus marinus (strain MIT 9303)</name>
    <dbReference type="NCBI Taxonomy" id="59922"/>
    <lineage>
        <taxon>Bacteria</taxon>
        <taxon>Bacillati</taxon>
        <taxon>Cyanobacteriota</taxon>
        <taxon>Cyanophyceae</taxon>
        <taxon>Synechococcales</taxon>
        <taxon>Prochlorococcaceae</taxon>
        <taxon>Prochlorococcus</taxon>
    </lineage>
</organism>
<dbReference type="STRING" id="59922.P9303_08051"/>
<dbReference type="PANTHER" id="PTHR11067">
    <property type="entry name" value="INOSINE TRIPHOSPHATE PYROPHOSPHATASE/HAM1 PROTEIN"/>
    <property type="match status" value="1"/>
</dbReference>
<dbReference type="InterPro" id="IPR029001">
    <property type="entry name" value="ITPase-like_fam"/>
</dbReference>
<dbReference type="SUPFAM" id="SSF52972">
    <property type="entry name" value="ITPase-like"/>
    <property type="match status" value="1"/>
</dbReference>
<dbReference type="InterPro" id="IPR002637">
    <property type="entry name" value="RdgB/HAM1"/>
</dbReference>
<sequence>MILAQPLLTIASGNPRKVAEIEAMLGPLPINVQRQPTDLDVEETGSTYLDNALLKARAAAKLLGGLVIADDSGLEVDALDGAPGLFSARFAPSNQEKIKKILATLENNPYRSARFCSVMVLCDSQGHLLKAAEGICWGELLKKPAYQGGEFESLFWVREANCTYGEMNLEQLSRLGSRGKAARILAPCLRQQIGLETIS</sequence>
<dbReference type="PANTHER" id="PTHR11067:SF9">
    <property type="entry name" value="INOSINE TRIPHOSPHATE PYROPHOSPHATASE"/>
    <property type="match status" value="1"/>
</dbReference>
<accession>A2C7U6</accession>
<dbReference type="AlphaFoldDB" id="A2C7U6"/>
<dbReference type="Gene3D" id="3.90.950.10">
    <property type="match status" value="1"/>
</dbReference>
<evidence type="ECO:0000313" key="3">
    <source>
        <dbReference type="EMBL" id="ABM77556.1"/>
    </source>
</evidence>
<reference evidence="3 4" key="1">
    <citation type="journal article" date="2007" name="PLoS Genet.">
        <title>Patterns and implications of gene gain and loss in the evolution of Prochlorococcus.</title>
        <authorList>
            <person name="Kettler G.C."/>
            <person name="Martiny A.C."/>
            <person name="Huang K."/>
            <person name="Zucker J."/>
            <person name="Coleman M.L."/>
            <person name="Rodrigue S."/>
            <person name="Chen F."/>
            <person name="Lapidus A."/>
            <person name="Ferriera S."/>
            <person name="Johnson J."/>
            <person name="Steglich C."/>
            <person name="Church G.M."/>
            <person name="Richardson P."/>
            <person name="Chisholm S.W."/>
        </authorList>
    </citation>
    <scope>NUCLEOTIDE SEQUENCE [LARGE SCALE GENOMIC DNA]</scope>
    <source>
        <strain evidence="3 4">MIT 9303</strain>
    </source>
</reference>
<keyword evidence="2 3" id="KW-0378">Hydrolase</keyword>
<dbReference type="GO" id="GO:0005829">
    <property type="term" value="C:cytosol"/>
    <property type="evidence" value="ECO:0007669"/>
    <property type="project" value="TreeGrafter"/>
</dbReference>
<dbReference type="GO" id="GO:0009143">
    <property type="term" value="P:nucleoside triphosphate catabolic process"/>
    <property type="evidence" value="ECO:0007669"/>
    <property type="project" value="InterPro"/>
</dbReference>
<dbReference type="KEGG" id="pmf:P9303_08051"/>
<dbReference type="EMBL" id="CP000554">
    <property type="protein sequence ID" value="ABM77556.1"/>
    <property type="molecule type" value="Genomic_DNA"/>
</dbReference>
<name>A2C7U6_PROM3</name>
<protein>
    <submittedName>
        <fullName evidence="3">HAM1 family protein</fullName>
        <ecNumber evidence="3">3.6.1.15</ecNumber>
    </submittedName>
</protein>
<dbReference type="HOGENOM" id="CLU_082080_0_2_3"/>
<comment type="similarity">
    <text evidence="1">Belongs to the HAM1 NTPase family.</text>
</comment>
<dbReference type="GO" id="GO:0047429">
    <property type="term" value="F:nucleoside triphosphate diphosphatase activity"/>
    <property type="evidence" value="ECO:0007669"/>
    <property type="project" value="InterPro"/>
</dbReference>
<dbReference type="GO" id="GO:0017111">
    <property type="term" value="F:ribonucleoside triphosphate phosphatase activity"/>
    <property type="evidence" value="ECO:0007669"/>
    <property type="project" value="UniProtKB-EC"/>
</dbReference>
<evidence type="ECO:0000256" key="2">
    <source>
        <dbReference type="ARBA" id="ARBA00022801"/>
    </source>
</evidence>
<gene>
    <name evidence="3" type="ordered locus">P9303_08051</name>
</gene>
<dbReference type="Pfam" id="PF01725">
    <property type="entry name" value="Ham1p_like"/>
    <property type="match status" value="1"/>
</dbReference>
<dbReference type="CDD" id="cd00985">
    <property type="entry name" value="Maf_Ham1"/>
    <property type="match status" value="1"/>
</dbReference>
<dbReference type="EC" id="3.6.1.15" evidence="3"/>
<evidence type="ECO:0000313" key="4">
    <source>
        <dbReference type="Proteomes" id="UP000002274"/>
    </source>
</evidence>
<dbReference type="Proteomes" id="UP000002274">
    <property type="component" value="Chromosome"/>
</dbReference>
<evidence type="ECO:0000256" key="1">
    <source>
        <dbReference type="ARBA" id="ARBA00008023"/>
    </source>
</evidence>
<proteinExistence type="inferred from homology"/>